<protein>
    <submittedName>
        <fullName evidence="3">Uncharacterized protein</fullName>
    </submittedName>
</protein>
<proteinExistence type="predicted"/>
<feature type="region of interest" description="Disordered" evidence="1">
    <location>
        <begin position="169"/>
        <end position="226"/>
    </location>
</feature>
<sequence>MSELLSTVSGLGGSLMGKGQNMIDSLFPPEKRAEVLARLKSFAITNPKLSAFLLTNFALTGFPLVMFVVFTLTVFVFCLVAALLVGVLAALLFTAFAVGVALLVILPAVFLTTMAASFIFLWGLGGYYIVKWFNKGDGAAADGGAIGDKLNSLTGGRLNFLMDGVKSQSGAAPAKGEKPSAASANHTNGNEKSPAAHNEKSAAAKHEKAAPETNGTPKSGGGVGAHAKKVGDVAKQADLNKLTKTANLDGVTGKAGNATGQLQNTVGSAKGYVGGATGLL</sequence>
<name>A0A4U0XIG9_9PEZI</name>
<keyword evidence="2" id="KW-1133">Transmembrane helix</keyword>
<dbReference type="AlphaFoldDB" id="A0A4U0XIG9"/>
<evidence type="ECO:0000313" key="4">
    <source>
        <dbReference type="Proteomes" id="UP000308768"/>
    </source>
</evidence>
<dbReference type="EMBL" id="NAJN01000262">
    <property type="protein sequence ID" value="TKA75957.1"/>
    <property type="molecule type" value="Genomic_DNA"/>
</dbReference>
<comment type="caution">
    <text evidence="3">The sequence shown here is derived from an EMBL/GenBank/DDBJ whole genome shotgun (WGS) entry which is preliminary data.</text>
</comment>
<feature type="transmembrane region" description="Helical" evidence="2">
    <location>
        <begin position="49"/>
        <end position="70"/>
    </location>
</feature>
<evidence type="ECO:0000313" key="3">
    <source>
        <dbReference type="EMBL" id="TKA75957.1"/>
    </source>
</evidence>
<keyword evidence="2" id="KW-0472">Membrane</keyword>
<dbReference type="STRING" id="331657.A0A4U0XIG9"/>
<dbReference type="Pfam" id="PF16015">
    <property type="entry name" value="Promethin"/>
    <property type="match status" value="1"/>
</dbReference>
<feature type="compositionally biased region" description="Basic and acidic residues" evidence="1">
    <location>
        <begin position="197"/>
        <end position="210"/>
    </location>
</feature>
<reference evidence="3 4" key="1">
    <citation type="submission" date="2017-03" db="EMBL/GenBank/DDBJ databases">
        <title>Genomes of endolithic fungi from Antarctica.</title>
        <authorList>
            <person name="Coleine C."/>
            <person name="Masonjones S."/>
            <person name="Stajich J.E."/>
        </authorList>
    </citation>
    <scope>NUCLEOTIDE SEQUENCE [LARGE SCALE GENOMIC DNA]</scope>
    <source>
        <strain evidence="3 4">CCFEE 5187</strain>
    </source>
</reference>
<keyword evidence="4" id="KW-1185">Reference proteome</keyword>
<dbReference type="OrthoDB" id="3928876at2759"/>
<gene>
    <name evidence="3" type="ORF">B0A49_01919</name>
</gene>
<dbReference type="Proteomes" id="UP000308768">
    <property type="component" value="Unassembled WGS sequence"/>
</dbReference>
<evidence type="ECO:0000256" key="1">
    <source>
        <dbReference type="SAM" id="MobiDB-lite"/>
    </source>
</evidence>
<accession>A0A4U0XIG9</accession>
<feature type="transmembrane region" description="Helical" evidence="2">
    <location>
        <begin position="108"/>
        <end position="130"/>
    </location>
</feature>
<keyword evidence="2" id="KW-0812">Transmembrane</keyword>
<organism evidence="3 4">
    <name type="scientific">Cryomyces minteri</name>
    <dbReference type="NCBI Taxonomy" id="331657"/>
    <lineage>
        <taxon>Eukaryota</taxon>
        <taxon>Fungi</taxon>
        <taxon>Dikarya</taxon>
        <taxon>Ascomycota</taxon>
        <taxon>Pezizomycotina</taxon>
        <taxon>Dothideomycetes</taxon>
        <taxon>Dothideomycetes incertae sedis</taxon>
        <taxon>Cryomyces</taxon>
    </lineage>
</organism>
<feature type="compositionally biased region" description="Polar residues" evidence="1">
    <location>
        <begin position="182"/>
        <end position="191"/>
    </location>
</feature>
<evidence type="ECO:0000256" key="2">
    <source>
        <dbReference type="SAM" id="Phobius"/>
    </source>
</evidence>
<feature type="transmembrane region" description="Helical" evidence="2">
    <location>
        <begin position="77"/>
        <end position="102"/>
    </location>
</feature>